<keyword evidence="1" id="KW-0472">Membrane</keyword>
<feature type="transmembrane region" description="Helical" evidence="1">
    <location>
        <begin position="51"/>
        <end position="71"/>
    </location>
</feature>
<feature type="transmembrane region" description="Helical" evidence="1">
    <location>
        <begin position="25"/>
        <end position="44"/>
    </location>
</feature>
<name>A0A2M8J542_9RHOB</name>
<keyword evidence="3" id="KW-1185">Reference proteome</keyword>
<comment type="caution">
    <text evidence="2">The sequence shown here is derived from an EMBL/GenBank/DDBJ whole genome shotgun (WGS) entry which is preliminary data.</text>
</comment>
<reference evidence="2 3" key="1">
    <citation type="journal article" date="2018" name="Int. J. Syst. Evol. Microbiol.">
        <title>Pseudooceanicola lipolyticus sp. nov., a marine alphaproteobacterium, reclassification of Oceanicola flagellatus as Pseudooceanicola flagellatus comb. nov. and emended description of the genus Pseudooceanicola.</title>
        <authorList>
            <person name="Huang M.-M."/>
            <person name="Guo L.-L."/>
            <person name="Wu Y.-H."/>
            <person name="Lai Q.-L."/>
            <person name="Shao Z.-Z."/>
            <person name="Wang C.-S."/>
            <person name="Wu M."/>
            <person name="Xu X.-W."/>
        </authorList>
    </citation>
    <scope>NUCLEOTIDE SEQUENCE [LARGE SCALE GENOMIC DNA]</scope>
    <source>
        <strain evidence="2 3">157</strain>
    </source>
</reference>
<dbReference type="EMBL" id="PGTB01000007">
    <property type="protein sequence ID" value="PJE37887.1"/>
    <property type="molecule type" value="Genomic_DNA"/>
</dbReference>
<accession>A0A2M8J542</accession>
<keyword evidence="1" id="KW-0812">Transmembrane</keyword>
<keyword evidence="1" id="KW-1133">Transmembrane helix</keyword>
<evidence type="ECO:0000256" key="1">
    <source>
        <dbReference type="SAM" id="Phobius"/>
    </source>
</evidence>
<dbReference type="Proteomes" id="UP000231553">
    <property type="component" value="Unassembled WGS sequence"/>
</dbReference>
<gene>
    <name evidence="2" type="ORF">CVM52_04455</name>
</gene>
<proteinExistence type="predicted"/>
<sequence length="117" mass="13917">MLELTFFGLLLFAKDYTPASYTIRRATYGVTLIAILVLLIVFIITRARDFWNLYIFYTFFFLFVLTATYYFDFRHISDFSSIFLAAAYDLFRWYIVVTLPLFVAMTLFNIFKGRRNG</sequence>
<feature type="transmembrane region" description="Helical" evidence="1">
    <location>
        <begin position="91"/>
        <end position="111"/>
    </location>
</feature>
<protein>
    <submittedName>
        <fullName evidence="2">Uncharacterized protein</fullName>
    </submittedName>
</protein>
<evidence type="ECO:0000313" key="2">
    <source>
        <dbReference type="EMBL" id="PJE37887.1"/>
    </source>
</evidence>
<dbReference type="AlphaFoldDB" id="A0A2M8J542"/>
<evidence type="ECO:0000313" key="3">
    <source>
        <dbReference type="Proteomes" id="UP000231553"/>
    </source>
</evidence>
<organism evidence="2 3">
    <name type="scientific">Pseudooceanicola lipolyticus</name>
    <dbReference type="NCBI Taxonomy" id="2029104"/>
    <lineage>
        <taxon>Bacteria</taxon>
        <taxon>Pseudomonadati</taxon>
        <taxon>Pseudomonadota</taxon>
        <taxon>Alphaproteobacteria</taxon>
        <taxon>Rhodobacterales</taxon>
        <taxon>Paracoccaceae</taxon>
        <taxon>Pseudooceanicola</taxon>
    </lineage>
</organism>